<dbReference type="InterPro" id="IPR051708">
    <property type="entry name" value="Plant_Aspart_Prot_A1"/>
</dbReference>
<evidence type="ECO:0000256" key="2">
    <source>
        <dbReference type="ARBA" id="ARBA00022801"/>
    </source>
</evidence>
<name>A0ABU6WN43_9FABA</name>
<organism evidence="4 5">
    <name type="scientific">Stylosanthes scabra</name>
    <dbReference type="NCBI Taxonomy" id="79078"/>
    <lineage>
        <taxon>Eukaryota</taxon>
        <taxon>Viridiplantae</taxon>
        <taxon>Streptophyta</taxon>
        <taxon>Embryophyta</taxon>
        <taxon>Tracheophyta</taxon>
        <taxon>Spermatophyta</taxon>
        <taxon>Magnoliopsida</taxon>
        <taxon>eudicotyledons</taxon>
        <taxon>Gunneridae</taxon>
        <taxon>Pentapetalae</taxon>
        <taxon>rosids</taxon>
        <taxon>fabids</taxon>
        <taxon>Fabales</taxon>
        <taxon>Fabaceae</taxon>
        <taxon>Papilionoideae</taxon>
        <taxon>50 kb inversion clade</taxon>
        <taxon>dalbergioids sensu lato</taxon>
        <taxon>Dalbergieae</taxon>
        <taxon>Pterocarpus clade</taxon>
        <taxon>Stylosanthes</taxon>
    </lineage>
</organism>
<dbReference type="Pfam" id="PF14541">
    <property type="entry name" value="TAXi_C"/>
    <property type="match status" value="1"/>
</dbReference>
<keyword evidence="1" id="KW-0645">Protease</keyword>
<evidence type="ECO:0000313" key="4">
    <source>
        <dbReference type="EMBL" id="MED6185523.1"/>
    </source>
</evidence>
<evidence type="ECO:0000259" key="3">
    <source>
        <dbReference type="Pfam" id="PF14541"/>
    </source>
</evidence>
<keyword evidence="2" id="KW-0378">Hydrolase</keyword>
<sequence length="197" mass="21717">MVPFPETTLPSEYQPTPRYEKGLCFKANKSKDELLDLFPRVTLHFIGGFDHPLLNFVVYIVFGKDGDSNVFCLGILRSDSKDDVSFLGNVQMANLNIGFDLENNMVSFTNTDCATSCAAFSKEGLLVEVEVERTVRERLAFLRHSPHTAGMSHSAAVVLAAAKGLAEVARPGEVIVVELANLVLVELQQEDDRCSYS</sequence>
<reference evidence="4 5" key="1">
    <citation type="journal article" date="2023" name="Plants (Basel)">
        <title>Bridging the Gap: Combining Genomics and Transcriptomics Approaches to Understand Stylosanthes scabra, an Orphan Legume from the Brazilian Caatinga.</title>
        <authorList>
            <person name="Ferreira-Neto J.R.C."/>
            <person name="da Silva M.D."/>
            <person name="Binneck E."/>
            <person name="de Melo N.F."/>
            <person name="da Silva R.H."/>
            <person name="de Melo A.L.T.M."/>
            <person name="Pandolfi V."/>
            <person name="Bustamante F.O."/>
            <person name="Brasileiro-Vidal A.C."/>
            <person name="Benko-Iseppon A.M."/>
        </authorList>
    </citation>
    <scope>NUCLEOTIDE SEQUENCE [LARGE SCALE GENOMIC DNA]</scope>
    <source>
        <tissue evidence="4">Leaves</tissue>
    </source>
</reference>
<dbReference type="Proteomes" id="UP001341840">
    <property type="component" value="Unassembled WGS sequence"/>
</dbReference>
<gene>
    <name evidence="4" type="ORF">PIB30_057942</name>
</gene>
<dbReference type="SUPFAM" id="SSF50630">
    <property type="entry name" value="Acid proteases"/>
    <property type="match status" value="1"/>
</dbReference>
<dbReference type="InterPro" id="IPR032799">
    <property type="entry name" value="TAXi_C"/>
</dbReference>
<keyword evidence="5" id="KW-1185">Reference proteome</keyword>
<comment type="caution">
    <text evidence="4">The sequence shown here is derived from an EMBL/GenBank/DDBJ whole genome shotgun (WGS) entry which is preliminary data.</text>
</comment>
<dbReference type="EMBL" id="JASCZI010181723">
    <property type="protein sequence ID" value="MED6185523.1"/>
    <property type="molecule type" value="Genomic_DNA"/>
</dbReference>
<dbReference type="PANTHER" id="PTHR47967">
    <property type="entry name" value="OS07G0603500 PROTEIN-RELATED"/>
    <property type="match status" value="1"/>
</dbReference>
<feature type="domain" description="Xylanase inhibitor C-terminal" evidence="3">
    <location>
        <begin position="17"/>
        <end position="109"/>
    </location>
</feature>
<evidence type="ECO:0000256" key="1">
    <source>
        <dbReference type="ARBA" id="ARBA00022670"/>
    </source>
</evidence>
<protein>
    <recommendedName>
        <fullName evidence="3">Xylanase inhibitor C-terminal domain-containing protein</fullName>
    </recommendedName>
</protein>
<dbReference type="Gene3D" id="2.40.70.10">
    <property type="entry name" value="Acid Proteases"/>
    <property type="match status" value="1"/>
</dbReference>
<evidence type="ECO:0000313" key="5">
    <source>
        <dbReference type="Proteomes" id="UP001341840"/>
    </source>
</evidence>
<proteinExistence type="predicted"/>
<dbReference type="InterPro" id="IPR021109">
    <property type="entry name" value="Peptidase_aspartic_dom_sf"/>
</dbReference>
<accession>A0ABU6WN43</accession>
<dbReference type="PANTHER" id="PTHR47967:SF91">
    <property type="entry name" value="PEPTIDASE A1 DOMAIN-CONTAINING PROTEIN"/>
    <property type="match status" value="1"/>
</dbReference>